<feature type="transmembrane region" description="Helical" evidence="1">
    <location>
        <begin position="20"/>
        <end position="44"/>
    </location>
</feature>
<reference evidence="2 3" key="1">
    <citation type="submission" date="2019-04" db="EMBL/GenBank/DDBJ databases">
        <title>Comparative genomics and transcriptomics to analyze fruiting body development in filamentous ascomycetes.</title>
        <authorList>
            <consortium name="DOE Joint Genome Institute"/>
            <person name="Lutkenhaus R."/>
            <person name="Traeger S."/>
            <person name="Breuer J."/>
            <person name="Kuo A."/>
            <person name="Lipzen A."/>
            <person name="Pangilinan J."/>
            <person name="Dilworth D."/>
            <person name="Sandor L."/>
            <person name="Poggeler S."/>
            <person name="Barry K."/>
            <person name="Grigoriev I.V."/>
            <person name="Nowrousian M."/>
        </authorList>
    </citation>
    <scope>NUCLEOTIDE SEQUENCE [LARGE SCALE GENOMIC DNA]</scope>
    <source>
        <strain evidence="2 3">CBS 389.68</strain>
    </source>
</reference>
<dbReference type="PANTHER" id="PTHR41390">
    <property type="entry name" value="CHROMOSOME 7, WHOLE GENOME SHOTGUN SEQUENCE"/>
    <property type="match status" value="1"/>
</dbReference>
<evidence type="ECO:0000313" key="2">
    <source>
        <dbReference type="EMBL" id="TGZ80532.1"/>
    </source>
</evidence>
<proteinExistence type="predicted"/>
<dbReference type="STRING" id="341454.A0A4S2MV98"/>
<keyword evidence="1" id="KW-1133">Transmembrane helix</keyword>
<dbReference type="Proteomes" id="UP000298138">
    <property type="component" value="Unassembled WGS sequence"/>
</dbReference>
<organism evidence="2 3">
    <name type="scientific">Ascodesmis nigricans</name>
    <dbReference type="NCBI Taxonomy" id="341454"/>
    <lineage>
        <taxon>Eukaryota</taxon>
        <taxon>Fungi</taxon>
        <taxon>Dikarya</taxon>
        <taxon>Ascomycota</taxon>
        <taxon>Pezizomycotina</taxon>
        <taxon>Pezizomycetes</taxon>
        <taxon>Pezizales</taxon>
        <taxon>Ascodesmidaceae</taxon>
        <taxon>Ascodesmis</taxon>
    </lineage>
</organism>
<dbReference type="AlphaFoldDB" id="A0A4S2MV98"/>
<feature type="transmembrane region" description="Helical" evidence="1">
    <location>
        <begin position="51"/>
        <end position="72"/>
    </location>
</feature>
<evidence type="ECO:0000313" key="3">
    <source>
        <dbReference type="Proteomes" id="UP000298138"/>
    </source>
</evidence>
<keyword evidence="1" id="KW-0472">Membrane</keyword>
<dbReference type="SUPFAM" id="SSF101447">
    <property type="entry name" value="Formin homology 2 domain (FH2 domain)"/>
    <property type="match status" value="1"/>
</dbReference>
<keyword evidence="3" id="KW-1185">Reference proteome</keyword>
<protein>
    <recommendedName>
        <fullName evidence="4">Tim17-domain-containing protein</fullName>
    </recommendedName>
</protein>
<sequence>MASNDPPPPPPLTPPPPPPILVPALKVGVATGGAGFLLGGLIATLRSNPTVGLFAAGTGLNCFALGSSYWAIRATMMRVYQDPQQGVTEFTPEDMLRISGASGALTGFTLGLALRGKSNAIPGAIVWGLVGLGGQYAYDRADSQRAKRLAAGPSQEGQNKGSLSDRIFNSKWSPVKKLSNEDYKKRLEARLLSIEAEIALTDEEIGHVKSQSVDSTFPKK</sequence>
<evidence type="ECO:0000256" key="1">
    <source>
        <dbReference type="SAM" id="Phobius"/>
    </source>
</evidence>
<dbReference type="PANTHER" id="PTHR41390:SF1">
    <property type="entry name" value="NADH-UBIQUINONE OXIDOREDUCTASE 213 KDA SUBUNIT"/>
    <property type="match status" value="1"/>
</dbReference>
<evidence type="ECO:0008006" key="4">
    <source>
        <dbReference type="Google" id="ProtNLM"/>
    </source>
</evidence>
<gene>
    <name evidence="2" type="ORF">EX30DRAFT_396249</name>
</gene>
<dbReference type="EMBL" id="ML220124">
    <property type="protein sequence ID" value="TGZ80532.1"/>
    <property type="molecule type" value="Genomic_DNA"/>
</dbReference>
<keyword evidence="1" id="KW-0812">Transmembrane</keyword>
<name>A0A4S2MV98_9PEZI</name>
<dbReference type="OrthoDB" id="5565730at2759"/>
<dbReference type="InParanoid" id="A0A4S2MV98"/>
<accession>A0A4S2MV98</accession>